<comment type="caution">
    <text evidence="2">The sequence shown here is derived from an EMBL/GenBank/DDBJ whole genome shotgun (WGS) entry which is preliminary data.</text>
</comment>
<dbReference type="Gene3D" id="3.40.30.10">
    <property type="entry name" value="Glutaredoxin"/>
    <property type="match status" value="1"/>
</dbReference>
<reference evidence="2" key="2">
    <citation type="submission" date="2020-09" db="EMBL/GenBank/DDBJ databases">
        <authorList>
            <person name="Sun Q."/>
            <person name="Zhou Y."/>
        </authorList>
    </citation>
    <scope>NUCLEOTIDE SEQUENCE</scope>
    <source>
        <strain evidence="2">CGMCC 1.15519</strain>
    </source>
</reference>
<feature type="domain" description="GST N-terminal" evidence="1">
    <location>
        <begin position="1"/>
        <end position="81"/>
    </location>
</feature>
<keyword evidence="3" id="KW-1185">Reference proteome</keyword>
<dbReference type="RefSeq" id="WP_188762061.1">
    <property type="nucleotide sequence ID" value="NZ_BMJM01000003.1"/>
</dbReference>
<evidence type="ECO:0000313" key="2">
    <source>
        <dbReference type="EMBL" id="GGE07580.1"/>
    </source>
</evidence>
<dbReference type="InterPro" id="IPR040079">
    <property type="entry name" value="Glutathione_S-Trfase"/>
</dbReference>
<dbReference type="AlphaFoldDB" id="A0A917E5T4"/>
<organism evidence="2 3">
    <name type="scientific">Sandarakinorhabdus glacialis</name>
    <dbReference type="NCBI Taxonomy" id="1614636"/>
    <lineage>
        <taxon>Bacteria</taxon>
        <taxon>Pseudomonadati</taxon>
        <taxon>Pseudomonadota</taxon>
        <taxon>Alphaproteobacteria</taxon>
        <taxon>Sphingomonadales</taxon>
        <taxon>Sphingosinicellaceae</taxon>
        <taxon>Sandarakinorhabdus</taxon>
    </lineage>
</organism>
<accession>A0A917E5T4</accession>
<dbReference type="SFLD" id="SFLDS00019">
    <property type="entry name" value="Glutathione_Transferase_(cytos"/>
    <property type="match status" value="1"/>
</dbReference>
<protein>
    <submittedName>
        <fullName evidence="2">Glutathione S-transferase</fullName>
    </submittedName>
</protein>
<dbReference type="EMBL" id="BMJM01000003">
    <property type="protein sequence ID" value="GGE07580.1"/>
    <property type="molecule type" value="Genomic_DNA"/>
</dbReference>
<dbReference type="InterPro" id="IPR004045">
    <property type="entry name" value="Glutathione_S-Trfase_N"/>
</dbReference>
<reference evidence="2" key="1">
    <citation type="journal article" date="2014" name="Int. J. Syst. Evol. Microbiol.">
        <title>Complete genome sequence of Corynebacterium casei LMG S-19264T (=DSM 44701T), isolated from a smear-ripened cheese.</title>
        <authorList>
            <consortium name="US DOE Joint Genome Institute (JGI-PGF)"/>
            <person name="Walter F."/>
            <person name="Albersmeier A."/>
            <person name="Kalinowski J."/>
            <person name="Ruckert C."/>
        </authorList>
    </citation>
    <scope>NUCLEOTIDE SEQUENCE</scope>
    <source>
        <strain evidence="2">CGMCC 1.15519</strain>
    </source>
</reference>
<dbReference type="InterPro" id="IPR036282">
    <property type="entry name" value="Glutathione-S-Trfase_C_sf"/>
</dbReference>
<dbReference type="PROSITE" id="PS50404">
    <property type="entry name" value="GST_NTER"/>
    <property type="match status" value="1"/>
</dbReference>
<dbReference type="PANTHER" id="PTHR44051">
    <property type="entry name" value="GLUTATHIONE S-TRANSFERASE-RELATED"/>
    <property type="match status" value="1"/>
</dbReference>
<dbReference type="SUPFAM" id="SSF52833">
    <property type="entry name" value="Thioredoxin-like"/>
    <property type="match status" value="1"/>
</dbReference>
<dbReference type="InterPro" id="IPR036249">
    <property type="entry name" value="Thioredoxin-like_sf"/>
</dbReference>
<dbReference type="Proteomes" id="UP000635071">
    <property type="component" value="Unassembled WGS sequence"/>
</dbReference>
<dbReference type="SUPFAM" id="SSF47616">
    <property type="entry name" value="GST C-terminal domain-like"/>
    <property type="match status" value="1"/>
</dbReference>
<name>A0A917E5T4_9SPHN</name>
<dbReference type="PANTHER" id="PTHR44051:SF8">
    <property type="entry name" value="GLUTATHIONE S-TRANSFERASE GSTA"/>
    <property type="match status" value="1"/>
</dbReference>
<dbReference type="Gene3D" id="1.20.1050.10">
    <property type="match status" value="1"/>
</dbReference>
<proteinExistence type="predicted"/>
<evidence type="ECO:0000313" key="3">
    <source>
        <dbReference type="Proteomes" id="UP000635071"/>
    </source>
</evidence>
<dbReference type="Pfam" id="PF13409">
    <property type="entry name" value="GST_N_2"/>
    <property type="match status" value="1"/>
</dbReference>
<gene>
    <name evidence="2" type="primary">gst1</name>
    <name evidence="2" type="ORF">GCM10011529_12440</name>
</gene>
<sequence length="194" mass="20605">MKLYFSPGACSLAAHVALHEAGAAFDSESVDLKAKRTASGADFNAITAEGYVPVLILDNGELLTENVAVLDYLASQYPQLGLEGPLGRTRLLEALAFISSEIHKSFKPFFGGGGDSEKADAGAYVTKRMTYFAERVTSDYLFGDAPSVADFYLLVTMLWAERLGIVIPGALVGVLARLKARPAVLATLKAEGLA</sequence>
<dbReference type="CDD" id="cd03188">
    <property type="entry name" value="GST_C_Beta"/>
    <property type="match status" value="1"/>
</dbReference>
<evidence type="ECO:0000259" key="1">
    <source>
        <dbReference type="PROSITE" id="PS50404"/>
    </source>
</evidence>
<dbReference type="CDD" id="cd03057">
    <property type="entry name" value="GST_N_Beta"/>
    <property type="match status" value="1"/>
</dbReference>